<keyword evidence="5 12" id="KW-0863">Zinc-finger</keyword>
<feature type="domain" description="C2H2-type" evidence="14">
    <location>
        <begin position="229"/>
        <end position="256"/>
    </location>
</feature>
<dbReference type="Gene3D" id="3.30.160.60">
    <property type="entry name" value="Classic Zinc Finger"/>
    <property type="match status" value="6"/>
</dbReference>
<dbReference type="GO" id="GO:0001227">
    <property type="term" value="F:DNA-binding transcription repressor activity, RNA polymerase II-specific"/>
    <property type="evidence" value="ECO:0007669"/>
    <property type="project" value="TreeGrafter"/>
</dbReference>
<dbReference type="FunFam" id="3.30.160.60:FF:000231">
    <property type="entry name" value="PLAG1 like zinc finger 2"/>
    <property type="match status" value="1"/>
</dbReference>
<dbReference type="InterPro" id="IPR036236">
    <property type="entry name" value="Znf_C2H2_sf"/>
</dbReference>
<feature type="domain" description="C2H2-type" evidence="14">
    <location>
        <begin position="325"/>
        <end position="352"/>
    </location>
</feature>
<dbReference type="GO" id="GO:0001228">
    <property type="term" value="F:DNA-binding transcription activator activity, RNA polymerase II-specific"/>
    <property type="evidence" value="ECO:0007669"/>
    <property type="project" value="TreeGrafter"/>
</dbReference>
<keyword evidence="17" id="KW-1185">Reference proteome</keyword>
<dbReference type="SUPFAM" id="SSF57667">
    <property type="entry name" value="beta-beta-alpha zinc fingers"/>
    <property type="match status" value="4"/>
</dbReference>
<feature type="domain" description="C2H2-type" evidence="14">
    <location>
        <begin position="353"/>
        <end position="381"/>
    </location>
</feature>
<comment type="caution">
    <text evidence="15">The sequence shown here is derived from an EMBL/GenBank/DDBJ whole genome shotgun (WGS) entry which is preliminary data.</text>
</comment>
<dbReference type="PANTHER" id="PTHR24399:SF31">
    <property type="entry name" value="ZINC FINGER PROTEIN PLAGL1"/>
    <property type="match status" value="1"/>
</dbReference>
<feature type="region of interest" description="Disordered" evidence="13">
    <location>
        <begin position="1"/>
        <end position="67"/>
    </location>
</feature>
<dbReference type="GO" id="GO:0002682">
    <property type="term" value="P:regulation of immune system process"/>
    <property type="evidence" value="ECO:0007669"/>
    <property type="project" value="TreeGrafter"/>
</dbReference>
<protein>
    <recommendedName>
        <fullName evidence="14">C2H2-type domain-containing protein</fullName>
    </recommendedName>
</protein>
<dbReference type="GO" id="GO:0000978">
    <property type="term" value="F:RNA polymerase II cis-regulatory region sequence-specific DNA binding"/>
    <property type="evidence" value="ECO:0007669"/>
    <property type="project" value="TreeGrafter"/>
</dbReference>
<keyword evidence="6" id="KW-0862">Zinc</keyword>
<organism evidence="15 17">
    <name type="scientific">Photinus pyralis</name>
    <name type="common">Common eastern firefly</name>
    <name type="synonym">Lampyris pyralis</name>
    <dbReference type="NCBI Taxonomy" id="7054"/>
    <lineage>
        <taxon>Eukaryota</taxon>
        <taxon>Metazoa</taxon>
        <taxon>Ecdysozoa</taxon>
        <taxon>Arthropoda</taxon>
        <taxon>Hexapoda</taxon>
        <taxon>Insecta</taxon>
        <taxon>Pterygota</taxon>
        <taxon>Neoptera</taxon>
        <taxon>Endopterygota</taxon>
        <taxon>Coleoptera</taxon>
        <taxon>Polyphaga</taxon>
        <taxon>Elateriformia</taxon>
        <taxon>Elateroidea</taxon>
        <taxon>Lampyridae</taxon>
        <taxon>Lampyrinae</taxon>
        <taxon>Photinus</taxon>
    </lineage>
</organism>
<keyword evidence="9" id="KW-0010">Activator</keyword>
<dbReference type="PROSITE" id="PS00028">
    <property type="entry name" value="ZINC_FINGER_C2H2_1"/>
    <property type="match status" value="7"/>
</dbReference>
<evidence type="ECO:0000256" key="4">
    <source>
        <dbReference type="ARBA" id="ARBA00022737"/>
    </source>
</evidence>
<evidence type="ECO:0000256" key="6">
    <source>
        <dbReference type="ARBA" id="ARBA00022833"/>
    </source>
</evidence>
<comment type="similarity">
    <text evidence="2">Belongs to the krueppel C2H2-type zinc-finger protein family.</text>
</comment>
<evidence type="ECO:0000313" key="15">
    <source>
        <dbReference type="EMBL" id="KAB0805212.1"/>
    </source>
</evidence>
<comment type="subcellular location">
    <subcellularLocation>
        <location evidence="1">Nucleus</location>
    </subcellularLocation>
</comment>
<dbReference type="EMBL" id="VVIM01000001">
    <property type="protein sequence ID" value="KAB0805212.1"/>
    <property type="molecule type" value="Genomic_DNA"/>
</dbReference>
<keyword evidence="8" id="KW-0238">DNA-binding</keyword>
<evidence type="ECO:0000256" key="1">
    <source>
        <dbReference type="ARBA" id="ARBA00004123"/>
    </source>
</evidence>
<evidence type="ECO:0000256" key="13">
    <source>
        <dbReference type="SAM" id="MobiDB-lite"/>
    </source>
</evidence>
<dbReference type="GO" id="GO:0001817">
    <property type="term" value="P:regulation of cytokine production"/>
    <property type="evidence" value="ECO:0007669"/>
    <property type="project" value="TreeGrafter"/>
</dbReference>
<feature type="region of interest" description="Disordered" evidence="13">
    <location>
        <begin position="480"/>
        <end position="505"/>
    </location>
</feature>
<feature type="compositionally biased region" description="Acidic residues" evidence="13">
    <location>
        <begin position="1"/>
        <end position="11"/>
    </location>
</feature>
<feature type="domain" description="C2H2-type" evidence="14">
    <location>
        <begin position="258"/>
        <end position="287"/>
    </location>
</feature>
<feature type="domain" description="C2H2-type" evidence="14">
    <location>
        <begin position="289"/>
        <end position="316"/>
    </location>
</feature>
<evidence type="ECO:0000256" key="5">
    <source>
        <dbReference type="ARBA" id="ARBA00022771"/>
    </source>
</evidence>
<dbReference type="Proteomes" id="UP000327044">
    <property type="component" value="Unassembled WGS sequence"/>
</dbReference>
<evidence type="ECO:0000256" key="7">
    <source>
        <dbReference type="ARBA" id="ARBA00023015"/>
    </source>
</evidence>
<evidence type="ECO:0000256" key="8">
    <source>
        <dbReference type="ARBA" id="ARBA00023125"/>
    </source>
</evidence>
<evidence type="ECO:0000259" key="14">
    <source>
        <dbReference type="PROSITE" id="PS50157"/>
    </source>
</evidence>
<evidence type="ECO:0000313" key="16">
    <source>
        <dbReference type="EMBL" id="KAB0805215.1"/>
    </source>
</evidence>
<dbReference type="FunFam" id="3.30.160.60:FF:000065">
    <property type="entry name" value="B-cell CLL/lymphoma 6, member B"/>
    <property type="match status" value="1"/>
</dbReference>
<dbReference type="GO" id="GO:0008270">
    <property type="term" value="F:zinc ion binding"/>
    <property type="evidence" value="ECO:0007669"/>
    <property type="project" value="UniProtKB-KW"/>
</dbReference>
<dbReference type="PROSITE" id="PS50157">
    <property type="entry name" value="ZINC_FINGER_C2H2_2"/>
    <property type="match status" value="7"/>
</dbReference>
<dbReference type="InterPro" id="IPR013087">
    <property type="entry name" value="Znf_C2H2_type"/>
</dbReference>
<dbReference type="EMBL" id="VVIM01000001">
    <property type="protein sequence ID" value="KAB0805215.1"/>
    <property type="molecule type" value="Genomic_DNA"/>
</dbReference>
<keyword evidence="3" id="KW-0479">Metal-binding</keyword>
<proteinExistence type="inferred from homology"/>
<evidence type="ECO:0000256" key="9">
    <source>
        <dbReference type="ARBA" id="ARBA00023159"/>
    </source>
</evidence>
<keyword evidence="11" id="KW-0539">Nucleus</keyword>
<evidence type="ECO:0000256" key="3">
    <source>
        <dbReference type="ARBA" id="ARBA00022723"/>
    </source>
</evidence>
<sequence>MVVLTDDDADTDIAMGTPGDKGKVREVVRRISAAQVNPEKGDEPPAKPSTASESLGELPTESSATGMTVISRLPQFGSFVDYSSSQSLPQSGGEKVETVTLEQARIEDYYGQTKFYPSSADVLQTPTKSEKTFLSLAEPGPSGLQISKTKPVAKLHLKKSKKPQTSQTAKKNFVCPVCQKSFQNRANLAKHQISHNGNSPHKCEHCKKTFSSKFKLVRHVLIHSDRKPFSCSVCERTFHRKDHLKNHIKVHSPSKKHYVCEKHNCKKEYTSLISFKKHTALHAAEEGSLECQICSKTFETKDEILYHLKIHAGSRAVKNPNEKKFTCDHCDRKFFTRKDVRRHLVVHTGMRDFLCQFCPQRFGRKDHLVRHIKKSHSKNLPLEAQTIKIEIPEFSIKSEPSESSISNPERYEASPVDFPVSTKIEKIDITDIEVGSLFFPQGFTELNPILPSTSEQLQFLPGPSSQSELKDLGSGVLEEIETSPPSELIEERSAGPLNPQLLEEPVLSDTEIMRLLQTTEDKNLPLPGFSQTFQSQPPPPPPPQ</sequence>
<keyword evidence="7" id="KW-0805">Transcription regulation</keyword>
<dbReference type="FunFam" id="3.30.160.60:FF:000256">
    <property type="entry name" value="PLAG1 like zinc finger 2"/>
    <property type="match status" value="1"/>
</dbReference>
<evidence type="ECO:0000256" key="2">
    <source>
        <dbReference type="ARBA" id="ARBA00006991"/>
    </source>
</evidence>
<feature type="domain" description="C2H2-type" evidence="14">
    <location>
        <begin position="173"/>
        <end position="200"/>
    </location>
</feature>
<feature type="region of interest" description="Disordered" evidence="13">
    <location>
        <begin position="517"/>
        <end position="544"/>
    </location>
</feature>
<dbReference type="FunFam" id="3.30.160.60:FF:000446">
    <property type="entry name" value="Zinc finger protein"/>
    <property type="match status" value="1"/>
</dbReference>
<keyword evidence="10" id="KW-0804">Transcription</keyword>
<evidence type="ECO:0000313" key="17">
    <source>
        <dbReference type="Proteomes" id="UP000327044"/>
    </source>
</evidence>
<evidence type="ECO:0000256" key="10">
    <source>
        <dbReference type="ARBA" id="ARBA00023163"/>
    </source>
</evidence>
<evidence type="ECO:0000256" key="11">
    <source>
        <dbReference type="ARBA" id="ARBA00023242"/>
    </source>
</evidence>
<feature type="compositionally biased region" description="Basic and acidic residues" evidence="13">
    <location>
        <begin position="20"/>
        <end position="29"/>
    </location>
</feature>
<reference evidence="15" key="2">
    <citation type="submission" date="2019-08" db="EMBL/GenBank/DDBJ databases">
        <authorList>
            <consortium name="Photinus pyralis genome working group"/>
            <person name="Fallon T.R."/>
            <person name="Sander Lower S.E."/>
            <person name="Weng J.-K."/>
        </authorList>
    </citation>
    <scope>NUCLEOTIDE SEQUENCE</scope>
    <source>
        <strain evidence="15">1611_PpyrPB1</strain>
        <tissue evidence="15">Whole body</tissue>
    </source>
</reference>
<dbReference type="GO" id="GO:0005654">
    <property type="term" value="C:nucleoplasm"/>
    <property type="evidence" value="ECO:0007669"/>
    <property type="project" value="TreeGrafter"/>
</dbReference>
<gene>
    <name evidence="15" type="ORF">PPYR_02182</name>
    <name evidence="16" type="ORF">PPYR_02185</name>
</gene>
<dbReference type="PANTHER" id="PTHR24399">
    <property type="entry name" value="ZINC FINGER AND BTB DOMAIN-CONTAINING"/>
    <property type="match status" value="1"/>
</dbReference>
<feature type="domain" description="C2H2-type" evidence="14">
    <location>
        <begin position="201"/>
        <end position="228"/>
    </location>
</feature>
<accession>A0A5N4B6I8</accession>
<evidence type="ECO:0000256" key="12">
    <source>
        <dbReference type="PROSITE-ProRule" id="PRU00042"/>
    </source>
</evidence>
<dbReference type="InParanoid" id="A0A5N4B6I8"/>
<dbReference type="Pfam" id="PF00096">
    <property type="entry name" value="zf-C2H2"/>
    <property type="match status" value="6"/>
</dbReference>
<dbReference type="AlphaFoldDB" id="A0A5N4B6I8"/>
<keyword evidence="4" id="KW-0677">Repeat</keyword>
<dbReference type="SMART" id="SM00355">
    <property type="entry name" value="ZnF_C2H2"/>
    <property type="match status" value="7"/>
</dbReference>
<name>A0A5N4B6I8_PHOPY</name>
<reference evidence="15 17" key="1">
    <citation type="journal article" date="2018" name="Elife">
        <title>Firefly genomes illuminate parallel origins of bioluminescence in beetles.</title>
        <authorList>
            <person name="Fallon T.R."/>
            <person name="Lower S.E."/>
            <person name="Chang C.H."/>
            <person name="Bessho-Uehara M."/>
            <person name="Martin G.J."/>
            <person name="Bewick A.J."/>
            <person name="Behringer M."/>
            <person name="Debat H.J."/>
            <person name="Wong I."/>
            <person name="Day J.C."/>
            <person name="Suvorov A."/>
            <person name="Silva C.J."/>
            <person name="Stanger-Hall K.F."/>
            <person name="Hall D.W."/>
            <person name="Schmitz R.J."/>
            <person name="Nelson D.R."/>
            <person name="Lewis S.M."/>
            <person name="Shigenobu S."/>
            <person name="Bybee S.M."/>
            <person name="Larracuente A.M."/>
            <person name="Oba Y."/>
            <person name="Weng J.K."/>
        </authorList>
    </citation>
    <scope>NUCLEOTIDE SEQUENCE [LARGE SCALE GENOMIC DNA]</scope>
    <source>
        <strain evidence="15">1611_PpyrPB1</strain>
        <tissue evidence="15">Whole body</tissue>
    </source>
</reference>